<dbReference type="Gene3D" id="2.60.40.4070">
    <property type="match status" value="1"/>
</dbReference>
<dbReference type="Pfam" id="PF03963">
    <property type="entry name" value="FlgD"/>
    <property type="match status" value="1"/>
</dbReference>
<evidence type="ECO:0000259" key="8">
    <source>
        <dbReference type="Pfam" id="PF13861"/>
    </source>
</evidence>
<feature type="region of interest" description="Disordered" evidence="6">
    <location>
        <begin position="1"/>
        <end position="20"/>
    </location>
</feature>
<evidence type="ECO:0000313" key="10">
    <source>
        <dbReference type="Proteomes" id="UP000022447"/>
    </source>
</evidence>
<dbReference type="Gene3D" id="2.30.30.910">
    <property type="match status" value="1"/>
</dbReference>
<evidence type="ECO:0000259" key="7">
    <source>
        <dbReference type="Pfam" id="PF13860"/>
    </source>
</evidence>
<dbReference type="InterPro" id="IPR025963">
    <property type="entry name" value="FLgD_Tudor"/>
</dbReference>
<evidence type="ECO:0000256" key="3">
    <source>
        <dbReference type="ARBA" id="ARBA00022795"/>
    </source>
</evidence>
<sequence length="224" mass="23908">MTIDPNAGTAALGAAKAPKPAQATSIETDYQNFLQLLTAQISNQDPLEPMDATTFVSQLAQLSQVEQAVRTNTNLEQISGNLSALSGLSTAGMIGRDVRVPTSEIVLSEEGGASLSYRLDREAANVRATIRHPDGTAIAHIDDLPREAATEHEVAWDGIALDGLPVPAGTYRIEIDATDAEGEAITLKTFSEARVESVLFRDGQTRLELATGQEISPEQVVELR</sequence>
<dbReference type="STRING" id="1449350.OCH239_00315"/>
<evidence type="ECO:0000256" key="2">
    <source>
        <dbReference type="ARBA" id="ARBA00016013"/>
    </source>
</evidence>
<evidence type="ECO:0000256" key="6">
    <source>
        <dbReference type="SAM" id="MobiDB-lite"/>
    </source>
</evidence>
<dbReference type="OrthoDB" id="9785233at2"/>
<feature type="domain" description="FlgD/Vpr Ig-like" evidence="7">
    <location>
        <begin position="108"/>
        <end position="180"/>
    </location>
</feature>
<evidence type="ECO:0000256" key="5">
    <source>
        <dbReference type="RuleBase" id="RU362076"/>
    </source>
</evidence>
<keyword evidence="10" id="KW-1185">Reference proteome</keyword>
<evidence type="ECO:0000256" key="1">
    <source>
        <dbReference type="ARBA" id="ARBA00010577"/>
    </source>
</evidence>
<comment type="similarity">
    <text evidence="1 5">Belongs to the FlgD family.</text>
</comment>
<dbReference type="RefSeq" id="WP_051489083.1">
    <property type="nucleotide sequence ID" value="NZ_JALZ01000001.1"/>
</dbReference>
<dbReference type="eggNOG" id="COG1843">
    <property type="taxonomic scope" value="Bacteria"/>
</dbReference>
<proteinExistence type="inferred from homology"/>
<dbReference type="Proteomes" id="UP000022447">
    <property type="component" value="Unassembled WGS sequence"/>
</dbReference>
<keyword evidence="9" id="KW-0966">Cell projection</keyword>
<dbReference type="InterPro" id="IPR005648">
    <property type="entry name" value="FlgD"/>
</dbReference>
<feature type="domain" description="FlgD Tudor-like" evidence="8">
    <location>
        <begin position="88"/>
        <end position="220"/>
    </location>
</feature>
<keyword evidence="3 5" id="KW-1005">Bacterial flagellum biogenesis</keyword>
<dbReference type="EMBL" id="JALZ01000001">
    <property type="protein sequence ID" value="ETX16321.1"/>
    <property type="molecule type" value="Genomic_DNA"/>
</dbReference>
<dbReference type="AlphaFoldDB" id="X7EMC8"/>
<dbReference type="Pfam" id="PF13861">
    <property type="entry name" value="FLgD_tudor"/>
    <property type="match status" value="1"/>
</dbReference>
<dbReference type="GO" id="GO:0044781">
    <property type="term" value="P:bacterial-type flagellum organization"/>
    <property type="evidence" value="ECO:0007669"/>
    <property type="project" value="UniProtKB-UniRule"/>
</dbReference>
<feature type="compositionally biased region" description="Low complexity" evidence="6">
    <location>
        <begin position="7"/>
        <end position="20"/>
    </location>
</feature>
<comment type="function">
    <text evidence="4 5">Required for flagellar hook formation. May act as a scaffolding protein.</text>
</comment>
<keyword evidence="9" id="KW-0969">Cilium</keyword>
<name>X7EMC8_9RHOB</name>
<dbReference type="Pfam" id="PF13860">
    <property type="entry name" value="FlgD_ig"/>
    <property type="match status" value="1"/>
</dbReference>
<reference evidence="9 10" key="1">
    <citation type="submission" date="2014-01" db="EMBL/GenBank/DDBJ databases">
        <title>Roseivivax halodurans JCM 10272 Genome Sequencing.</title>
        <authorList>
            <person name="Lai Q."/>
            <person name="Li G."/>
            <person name="Shao Z."/>
        </authorList>
    </citation>
    <scope>NUCLEOTIDE SEQUENCE [LARGE SCALE GENOMIC DNA]</scope>
    <source>
        <strain evidence="9 10">JCM 10272</strain>
    </source>
</reference>
<keyword evidence="9" id="KW-0282">Flagellum</keyword>
<evidence type="ECO:0000256" key="4">
    <source>
        <dbReference type="ARBA" id="ARBA00024746"/>
    </source>
</evidence>
<dbReference type="InterPro" id="IPR025965">
    <property type="entry name" value="FlgD/Vpr_Ig-like"/>
</dbReference>
<organism evidence="9 10">
    <name type="scientific">Roseivivax halodurans JCM 10272</name>
    <dbReference type="NCBI Taxonomy" id="1449350"/>
    <lineage>
        <taxon>Bacteria</taxon>
        <taxon>Pseudomonadati</taxon>
        <taxon>Pseudomonadota</taxon>
        <taxon>Alphaproteobacteria</taxon>
        <taxon>Rhodobacterales</taxon>
        <taxon>Roseobacteraceae</taxon>
        <taxon>Roseivivax</taxon>
    </lineage>
</organism>
<comment type="caution">
    <text evidence="9">The sequence shown here is derived from an EMBL/GenBank/DDBJ whole genome shotgun (WGS) entry which is preliminary data.</text>
</comment>
<protein>
    <recommendedName>
        <fullName evidence="2 5">Basal-body rod modification protein FlgD</fullName>
    </recommendedName>
</protein>
<evidence type="ECO:0000313" key="9">
    <source>
        <dbReference type="EMBL" id="ETX16321.1"/>
    </source>
</evidence>
<dbReference type="PATRIC" id="fig|1449350.3.peg.62"/>
<gene>
    <name evidence="9" type="ORF">OCH239_00315</name>
</gene>
<accession>X7EMC8</accession>